<keyword evidence="2" id="KW-1185">Reference proteome</keyword>
<proteinExistence type="predicted"/>
<sequence>MEESITIILKMLKKLALQQHILKIKIKNVIFIDDLNKYVESVNQTFSFLNRGIRFKNSYQLFQIYEFWVNMRMQLFGQTKHQRQILKILIPYMQKVYVQDCQLDKALAFDSKHVSSLHEKGECLRLLKRYKESIQFLNKALSINQKHTFSLISKVILSSNLQEIVCNRLKKIQRSSHLL</sequence>
<protein>
    <recommendedName>
        <fullName evidence="3">Tetratricopeptide repeat protein</fullName>
    </recommendedName>
</protein>
<dbReference type="InterPro" id="IPR019734">
    <property type="entry name" value="TPR_rpt"/>
</dbReference>
<reference evidence="1" key="1">
    <citation type="submission" date="2021-01" db="EMBL/GenBank/DDBJ databases">
        <authorList>
            <consortium name="Genoscope - CEA"/>
            <person name="William W."/>
        </authorList>
    </citation>
    <scope>NUCLEOTIDE SEQUENCE</scope>
</reference>
<name>A0A8S1QEC8_PARPR</name>
<dbReference type="SMART" id="SM00028">
    <property type="entry name" value="TPR"/>
    <property type="match status" value="1"/>
</dbReference>
<dbReference type="Proteomes" id="UP000688137">
    <property type="component" value="Unassembled WGS sequence"/>
</dbReference>
<gene>
    <name evidence="1" type="ORF">PPRIM_AZ9-3.1.T1580070</name>
</gene>
<evidence type="ECO:0000313" key="1">
    <source>
        <dbReference type="EMBL" id="CAD8114178.1"/>
    </source>
</evidence>
<organism evidence="1 2">
    <name type="scientific">Paramecium primaurelia</name>
    <dbReference type="NCBI Taxonomy" id="5886"/>
    <lineage>
        <taxon>Eukaryota</taxon>
        <taxon>Sar</taxon>
        <taxon>Alveolata</taxon>
        <taxon>Ciliophora</taxon>
        <taxon>Intramacronucleata</taxon>
        <taxon>Oligohymenophorea</taxon>
        <taxon>Peniculida</taxon>
        <taxon>Parameciidae</taxon>
        <taxon>Paramecium</taxon>
    </lineage>
</organism>
<dbReference type="AlphaFoldDB" id="A0A8S1QEC8"/>
<accession>A0A8S1QEC8</accession>
<evidence type="ECO:0000313" key="2">
    <source>
        <dbReference type="Proteomes" id="UP000688137"/>
    </source>
</evidence>
<dbReference type="EMBL" id="CAJJDM010000163">
    <property type="protein sequence ID" value="CAD8114178.1"/>
    <property type="molecule type" value="Genomic_DNA"/>
</dbReference>
<evidence type="ECO:0008006" key="3">
    <source>
        <dbReference type="Google" id="ProtNLM"/>
    </source>
</evidence>
<comment type="caution">
    <text evidence="1">The sequence shown here is derived from an EMBL/GenBank/DDBJ whole genome shotgun (WGS) entry which is preliminary data.</text>
</comment>